<comment type="caution">
    <text evidence="3">The sequence shown here is derived from an EMBL/GenBank/DDBJ whole genome shotgun (WGS) entry which is preliminary data.</text>
</comment>
<dbReference type="SUPFAM" id="SSF52129">
    <property type="entry name" value="Caspase-like"/>
    <property type="match status" value="1"/>
</dbReference>
<evidence type="ECO:0000259" key="2">
    <source>
        <dbReference type="Pfam" id="PF00656"/>
    </source>
</evidence>
<gene>
    <name evidence="3" type="ORF">RM704_40370</name>
</gene>
<dbReference type="Proteomes" id="UP001180737">
    <property type="component" value="Unassembled WGS sequence"/>
</dbReference>
<feature type="region of interest" description="Disordered" evidence="1">
    <location>
        <begin position="1539"/>
        <end position="1562"/>
    </location>
</feature>
<keyword evidence="4" id="KW-1185">Reference proteome</keyword>
<evidence type="ECO:0000313" key="4">
    <source>
        <dbReference type="Proteomes" id="UP001180737"/>
    </source>
</evidence>
<proteinExistence type="predicted"/>
<dbReference type="InterPro" id="IPR029030">
    <property type="entry name" value="Caspase-like_dom_sf"/>
</dbReference>
<evidence type="ECO:0000256" key="1">
    <source>
        <dbReference type="SAM" id="MobiDB-lite"/>
    </source>
</evidence>
<protein>
    <submittedName>
        <fullName evidence="3">Caspase family protein</fullName>
    </submittedName>
</protein>
<dbReference type="Pfam" id="PF00656">
    <property type="entry name" value="Peptidase_C14"/>
    <property type="match status" value="1"/>
</dbReference>
<dbReference type="PANTHER" id="PTHR22576">
    <property type="entry name" value="MUCOSA ASSOCIATED LYMPHOID TISSUE LYMPHOMA TRANSLOCATION PROTEIN 1/PARACASPASE"/>
    <property type="match status" value="1"/>
</dbReference>
<name>A0ABU2ZDE3_9ACTN</name>
<sequence length="1562" mass="169926">MGNRRALLIGASDYEAPGIASLPFVLADMTALGEALERRGFEVTIPTAKRQVGVNFVNVEMGRFLKKARSGDTLLACLSGHGVHAEGQDYFVPEDAHPEIEPFEEGCVAIDWKRDVERSLAEHIVILVDACREGIERDSKSLNAINGWSRRRADRELRRKLAYVYACSAGQVARFITPADRIQDGLDCGIREGESFSIFSRALRDVFLSHPGALHLADLRDHVQDRVEELHRAYGKVNALQQMRVVMNASGEPADFPIAPPIEPTEETDGVLTAPVPSVDEAAPPAAAGSGVMSTLTDAYAGTRSETEPTLRLARALYRFQAHGDMGPLLDFAADGPATNVVQLVGVVPEHVRGRIWETCVRRRPAVALHELRRVLRADGDAALEQSLLGRALTSRPREVLQALDPAEARDILDSTARIRPAPDVVELLEALHRDGMASEAGRLLYRAAHRSFDQLPALLGALRAAGLMRAATHVLVHHGRHCPAADLPAFVDAVGSDGRVGRRADLEQVVQAVARRPAPDLAPCLRALRGAGRDPVAAATLSSAASQSPDAVVRLARDLLRAGDEEDATGLLSAAAEGMSMSCFADLVRLECEDSAMSSSAVRWWKGTRGRSLTLHMPWDHLVRVRSGQELVELVRALCSRWLDTEVRSVLAQLPRHRSHAELPALLASLTGSGHDRECRYLLETVAREHSPAEVRAVYTELRDVGQSAWARDLVRLVLDLRQPDSTAGVFDALREAGAESEIAEAVSASFADPRRPVEALLRSMLVVGADGTAPGSASAIRTVFVQRDVEDVARLLTGLPGDYQAGALVPWRVLVDERSVVELARLILAMHAAEITGHWREMAALAGARRSIADLGVLITTLHEGGAEDAVPVLRNMVARSRNAEDISAFVRWLRSVARTEDVASVFALVGEQRRIDMVAALVKQLADEGETETALALTDLAAECRPWDQTVGLAVALLDAGAETAAHRMLEHLARDHPVRPTLEVIRLLREDARDDVVQQVLRAVARLGTLDATLNLVEDLHQAGFSHEADTAIGAIGIVCDPAVVARFLTEGRRDRGHGTRMRDSELVLESAARHRSGTDLLAVVGGVPVSMREQVLESVGAYSPFPTLVGIVGAELTSWRSSGLELLALLKAAFEQGRHDDLAALLRQTDIGGEAVAEADRRSRGYRPVRDLRKIIVLALRDFLPTVLVRWARALAEAGLDADAAAALHDAVARPAAELARLFEVAQRVRWEEDEQELLEQAVLRRGPKVLADAWTAEFPGDEAALRRAIGRVPLQILAAEAPASNWTEWAMRGCPSAELIPALVDAIGKRSALDENLLSAFCSTRGAGDLAHLLRELRAVGRQDRVQEVVALLVRRATVGGVAELVSDMHASVTHDETDQFLSALTCTNLPQPALIAELSRRGLTDLADRTRRLVVESPPHYARLPDYATRLLRYGLEKEAREIVEAYGLRCPDGTLVQAVRRLDREDASQLRVVLLTHIALHRDEPVLRHVLTELRREGRTEAAGELLARAEHHRPLAEVLALRAAVAAVVSRGAPDPPPPAPRKRPFGIFRRSG</sequence>
<dbReference type="InterPro" id="IPR011600">
    <property type="entry name" value="Pept_C14_caspase"/>
</dbReference>
<reference evidence="3" key="1">
    <citation type="submission" date="2024-05" db="EMBL/GenBank/DDBJ databases">
        <title>30 novel species of actinomycetes from the DSMZ collection.</title>
        <authorList>
            <person name="Nouioui I."/>
        </authorList>
    </citation>
    <scope>NUCLEOTIDE SEQUENCE</scope>
    <source>
        <strain evidence="3">DSM 3412</strain>
    </source>
</reference>
<organism evidence="3 4">
    <name type="scientific">Streptomyces gottesmaniae</name>
    <dbReference type="NCBI Taxonomy" id="3075518"/>
    <lineage>
        <taxon>Bacteria</taxon>
        <taxon>Bacillati</taxon>
        <taxon>Actinomycetota</taxon>
        <taxon>Actinomycetes</taxon>
        <taxon>Kitasatosporales</taxon>
        <taxon>Streptomycetaceae</taxon>
        <taxon>Streptomyces</taxon>
    </lineage>
</organism>
<dbReference type="RefSeq" id="WP_033530424.1">
    <property type="nucleotide sequence ID" value="NZ_JAVRFJ010000054.1"/>
</dbReference>
<dbReference type="Gene3D" id="3.40.50.1460">
    <property type="match status" value="1"/>
</dbReference>
<dbReference type="PANTHER" id="PTHR22576:SF37">
    <property type="entry name" value="MUCOSA-ASSOCIATED LYMPHOID TISSUE LYMPHOMA TRANSLOCATION PROTEIN 1"/>
    <property type="match status" value="1"/>
</dbReference>
<dbReference type="EMBL" id="JAVRFJ010000054">
    <property type="protein sequence ID" value="MDT0573629.1"/>
    <property type="molecule type" value="Genomic_DNA"/>
</dbReference>
<dbReference type="InterPro" id="IPR052039">
    <property type="entry name" value="Caspase-related_regulators"/>
</dbReference>
<accession>A0ABU2ZDE3</accession>
<feature type="domain" description="Peptidase C14 caspase" evidence="2">
    <location>
        <begin position="4"/>
        <end position="232"/>
    </location>
</feature>
<evidence type="ECO:0000313" key="3">
    <source>
        <dbReference type="EMBL" id="MDT0573629.1"/>
    </source>
</evidence>